<reference evidence="2" key="1">
    <citation type="journal article" date="2013" name="Science">
        <title>The Amborella genome and the evolution of flowering plants.</title>
        <authorList>
            <consortium name="Amborella Genome Project"/>
        </authorList>
    </citation>
    <scope>NUCLEOTIDE SEQUENCE [LARGE SCALE GENOMIC DNA]</scope>
</reference>
<sequence length="159" mass="17597">MAQIRLTYIDSPESPSYHPNLNLNKSKARLVTLTIDQSDAHLNQVSRSFLRGFNGPYIINVRIANPYDEYSDVMRCCIGDCYCSVTYGDRSWSVGYYATETFWFESGDLNVNGGFAVFPKMKFGCGKGSTMSFSSPMGPSGCWGWGGARIPHWPSGTAS</sequence>
<gene>
    <name evidence="1" type="ORF">AMTR_s00057p00099850</name>
</gene>
<keyword evidence="2" id="KW-1185">Reference proteome</keyword>
<evidence type="ECO:0000313" key="1">
    <source>
        <dbReference type="EMBL" id="ERN16810.1"/>
    </source>
</evidence>
<organism evidence="1 2">
    <name type="scientific">Amborella trichopoda</name>
    <dbReference type="NCBI Taxonomy" id="13333"/>
    <lineage>
        <taxon>Eukaryota</taxon>
        <taxon>Viridiplantae</taxon>
        <taxon>Streptophyta</taxon>
        <taxon>Embryophyta</taxon>
        <taxon>Tracheophyta</taxon>
        <taxon>Spermatophyta</taxon>
        <taxon>Magnoliopsida</taxon>
        <taxon>Amborellales</taxon>
        <taxon>Amborellaceae</taxon>
        <taxon>Amborella</taxon>
    </lineage>
</organism>
<evidence type="ECO:0000313" key="2">
    <source>
        <dbReference type="Proteomes" id="UP000017836"/>
    </source>
</evidence>
<dbReference type="Gene3D" id="2.40.70.10">
    <property type="entry name" value="Acid Proteases"/>
    <property type="match status" value="1"/>
</dbReference>
<dbReference type="EMBL" id="KI392405">
    <property type="protein sequence ID" value="ERN16810.1"/>
    <property type="molecule type" value="Genomic_DNA"/>
</dbReference>
<protein>
    <submittedName>
        <fullName evidence="1">Uncharacterized protein</fullName>
    </submittedName>
</protein>
<dbReference type="AlphaFoldDB" id="U5D3I9"/>
<name>U5D3I9_AMBTC</name>
<dbReference type="Gramene" id="ERN16810">
    <property type="protein sequence ID" value="ERN16810"/>
    <property type="gene ID" value="AMTR_s00057p00099850"/>
</dbReference>
<dbReference type="SUPFAM" id="SSF50630">
    <property type="entry name" value="Acid proteases"/>
    <property type="match status" value="1"/>
</dbReference>
<dbReference type="Proteomes" id="UP000017836">
    <property type="component" value="Unassembled WGS sequence"/>
</dbReference>
<dbReference type="HOGENOM" id="CLU_1663142_0_0_1"/>
<accession>U5D3I9</accession>
<proteinExistence type="predicted"/>
<dbReference type="InterPro" id="IPR021109">
    <property type="entry name" value="Peptidase_aspartic_dom_sf"/>
</dbReference>